<feature type="non-terminal residue" evidence="1">
    <location>
        <position position="1"/>
    </location>
</feature>
<reference evidence="1" key="1">
    <citation type="journal article" date="2014" name="Front. Microbiol.">
        <title>High frequency of phylogenetically diverse reductive dehalogenase-homologous genes in deep subseafloor sedimentary metagenomes.</title>
        <authorList>
            <person name="Kawai M."/>
            <person name="Futagami T."/>
            <person name="Toyoda A."/>
            <person name="Takaki Y."/>
            <person name="Nishi S."/>
            <person name="Hori S."/>
            <person name="Arai W."/>
            <person name="Tsubouchi T."/>
            <person name="Morono Y."/>
            <person name="Uchiyama I."/>
            <person name="Ito T."/>
            <person name="Fujiyama A."/>
            <person name="Inagaki F."/>
            <person name="Takami H."/>
        </authorList>
    </citation>
    <scope>NUCLEOTIDE SEQUENCE</scope>
    <source>
        <strain evidence="1">Expedition CK06-06</strain>
    </source>
</reference>
<dbReference type="Gene3D" id="2.60.40.2340">
    <property type="match status" value="3"/>
</dbReference>
<feature type="non-terminal residue" evidence="1">
    <location>
        <position position="266"/>
    </location>
</feature>
<organism evidence="1">
    <name type="scientific">marine sediment metagenome</name>
    <dbReference type="NCBI Taxonomy" id="412755"/>
    <lineage>
        <taxon>unclassified sequences</taxon>
        <taxon>metagenomes</taxon>
        <taxon>ecological metagenomes</taxon>
    </lineage>
</organism>
<dbReference type="EMBL" id="BART01012648">
    <property type="protein sequence ID" value="GAG83587.1"/>
    <property type="molecule type" value="Genomic_DNA"/>
</dbReference>
<evidence type="ECO:0008006" key="2">
    <source>
        <dbReference type="Google" id="ProtNLM"/>
    </source>
</evidence>
<name>X1BQZ2_9ZZZZ</name>
<evidence type="ECO:0000313" key="1">
    <source>
        <dbReference type="EMBL" id="GAG83587.1"/>
    </source>
</evidence>
<comment type="caution">
    <text evidence="1">The sequence shown here is derived from an EMBL/GenBank/DDBJ whole genome shotgun (WGS) entry which is preliminary data.</text>
</comment>
<accession>X1BQZ2</accession>
<gene>
    <name evidence="1" type="ORF">S01H4_26279</name>
</gene>
<protein>
    <recommendedName>
        <fullName evidence="2">DUF5018 domain-containing protein</fullName>
    </recommendedName>
</protein>
<dbReference type="AlphaFoldDB" id="X1BQZ2"/>
<sequence>GTIDIEVAYGTDVTDLIATFTTSPDITSIEISSVAQVSGTTPNDFTDPVTYVVTAEDGTTTKNWEVTVTVAPSSAKAITAFDFVALEPTVVGAINETEKTIALTVPFGTAVTALVPTITITGASVAPASGAAQDFTSPVDYTVTAEDASTQVYTVTVTVAPSSAKAITAFDFVALEPTVVGAINETAKTIALTVPFGTAVTALVPTITITGASVAPASGAAQNFTSPVEYTVTAEDASTQVYTVTVTVAPSTAPTVISTSPETDAT</sequence>
<proteinExistence type="predicted"/>